<proteinExistence type="inferred from homology"/>
<evidence type="ECO:0000256" key="3">
    <source>
        <dbReference type="ARBA" id="ARBA00022679"/>
    </source>
</evidence>
<evidence type="ECO:0000256" key="2">
    <source>
        <dbReference type="ARBA" id="ARBA00022555"/>
    </source>
</evidence>
<dbReference type="EMBL" id="JACHHU010000009">
    <property type="protein sequence ID" value="MBB6542946.1"/>
    <property type="molecule type" value="Genomic_DNA"/>
</dbReference>
<dbReference type="GO" id="GO:0005737">
    <property type="term" value="C:cytoplasm"/>
    <property type="evidence" value="ECO:0007669"/>
    <property type="project" value="UniProtKB-SubCell"/>
</dbReference>
<keyword evidence="3 9" id="KW-0808">Transferase</keyword>
<evidence type="ECO:0000256" key="4">
    <source>
        <dbReference type="ARBA" id="ARBA00022694"/>
    </source>
</evidence>
<dbReference type="Gene3D" id="1.20.120.890">
    <property type="entry name" value="tRNA(Met) cytidine acetyltransferase, tail domain"/>
    <property type="match status" value="1"/>
</dbReference>
<dbReference type="GO" id="GO:0002101">
    <property type="term" value="P:tRNA wobble cytosine modification"/>
    <property type="evidence" value="ECO:0007669"/>
    <property type="project" value="UniProtKB-UniRule"/>
</dbReference>
<keyword evidence="1 9" id="KW-0963">Cytoplasm</keyword>
<dbReference type="InterPro" id="IPR038321">
    <property type="entry name" value="TmcA_C_sf"/>
</dbReference>
<feature type="binding site" evidence="9">
    <location>
        <position position="183"/>
    </location>
    <ligand>
        <name>ATP</name>
        <dbReference type="ChEBI" id="CHEBI:30616"/>
    </ligand>
</feature>
<comment type="catalytic activity">
    <reaction evidence="9">
        <text>cytidine(34) in elongator tRNA(Met) + acetyl-CoA + ATP + H2O = N(4)-acetylcytidine(34) in elongator tRNA(Met) + ADP + phosphate + CoA + H(+)</text>
        <dbReference type="Rhea" id="RHEA:43788"/>
        <dbReference type="Rhea" id="RHEA-COMP:10693"/>
        <dbReference type="Rhea" id="RHEA-COMP:10694"/>
        <dbReference type="ChEBI" id="CHEBI:15377"/>
        <dbReference type="ChEBI" id="CHEBI:15378"/>
        <dbReference type="ChEBI" id="CHEBI:30616"/>
        <dbReference type="ChEBI" id="CHEBI:43474"/>
        <dbReference type="ChEBI" id="CHEBI:57287"/>
        <dbReference type="ChEBI" id="CHEBI:57288"/>
        <dbReference type="ChEBI" id="CHEBI:74900"/>
        <dbReference type="ChEBI" id="CHEBI:82748"/>
        <dbReference type="ChEBI" id="CHEBI:456216"/>
        <dbReference type="EC" id="2.3.1.193"/>
    </reaction>
</comment>
<dbReference type="SUPFAM" id="SSF55729">
    <property type="entry name" value="Acyl-CoA N-acyltransferases (Nat)"/>
    <property type="match status" value="1"/>
</dbReference>
<reference evidence="11 12" key="1">
    <citation type="submission" date="2020-08" db="EMBL/GenBank/DDBJ databases">
        <title>Genomic Encyclopedia of Type Strains, Phase IV (KMG-IV): sequencing the most valuable type-strain genomes for metagenomic binning, comparative biology and taxonomic classification.</title>
        <authorList>
            <person name="Goeker M."/>
        </authorList>
    </citation>
    <scope>NUCLEOTIDE SEQUENCE [LARGE SCALE GENOMIC DNA]</scope>
    <source>
        <strain evidence="11 12">DSM 26287</strain>
    </source>
</reference>
<accession>A0A7X0NGN3</accession>
<dbReference type="Gene3D" id="3.40.50.300">
    <property type="entry name" value="P-loop containing nucleotide triphosphate hydrolases"/>
    <property type="match status" value="1"/>
</dbReference>
<feature type="binding site" evidence="9">
    <location>
        <position position="359"/>
    </location>
    <ligand>
        <name>ATP</name>
        <dbReference type="ChEBI" id="CHEBI:30616"/>
    </ligand>
</feature>
<dbReference type="InterPro" id="IPR027417">
    <property type="entry name" value="P-loop_NTPase"/>
</dbReference>
<dbReference type="InterPro" id="IPR013562">
    <property type="entry name" value="TmcA/NAT10_N"/>
</dbReference>
<evidence type="ECO:0000256" key="7">
    <source>
        <dbReference type="ARBA" id="ARBA00022884"/>
    </source>
</evidence>
<dbReference type="CDD" id="cd04301">
    <property type="entry name" value="NAT_SF"/>
    <property type="match status" value="1"/>
</dbReference>
<dbReference type="InterPro" id="IPR000182">
    <property type="entry name" value="GNAT_dom"/>
</dbReference>
<dbReference type="Proteomes" id="UP000537141">
    <property type="component" value="Unassembled WGS sequence"/>
</dbReference>
<evidence type="ECO:0000256" key="9">
    <source>
        <dbReference type="HAMAP-Rule" id="MF_01886"/>
    </source>
</evidence>
<dbReference type="Pfam" id="PF13718">
    <property type="entry name" value="GNAT_acetyltr_2"/>
    <property type="match status" value="1"/>
</dbReference>
<keyword evidence="4 9" id="KW-0819">tRNA processing</keyword>
<dbReference type="InterPro" id="IPR024914">
    <property type="entry name" value="tRNA_acetyltr_TmcA"/>
</dbReference>
<dbReference type="SUPFAM" id="SSF52540">
    <property type="entry name" value="P-loop containing nucleoside triphosphate hydrolases"/>
    <property type="match status" value="1"/>
</dbReference>
<comment type="similarity">
    <text evidence="9">Belongs to the TmcA family.</text>
</comment>
<dbReference type="RefSeq" id="WP_184423753.1">
    <property type="nucleotide sequence ID" value="NZ_AP027362.1"/>
</dbReference>
<dbReference type="HAMAP" id="MF_01886">
    <property type="entry name" value="tRNA_acetyltr_TmcA"/>
    <property type="match status" value="1"/>
</dbReference>
<dbReference type="Pfam" id="PF08351">
    <property type="entry name" value="TmcA_N"/>
    <property type="match status" value="1"/>
</dbReference>
<dbReference type="GO" id="GO:0005524">
    <property type="term" value="F:ATP binding"/>
    <property type="evidence" value="ECO:0007669"/>
    <property type="project" value="UniProtKB-UniRule"/>
</dbReference>
<gene>
    <name evidence="9" type="primary">tmcA</name>
    <name evidence="11" type="ORF">HNQ55_001450</name>
</gene>
<dbReference type="InterPro" id="IPR016181">
    <property type="entry name" value="Acyl_CoA_acyltransferase"/>
</dbReference>
<keyword evidence="7 9" id="KW-0694">RNA-binding</keyword>
<dbReference type="EC" id="2.3.1.193" evidence="9"/>
<comment type="caution">
    <text evidence="11">The sequence shown here is derived from an EMBL/GenBank/DDBJ whole genome shotgun (WGS) entry which is preliminary data.</text>
</comment>
<evidence type="ECO:0000259" key="10">
    <source>
        <dbReference type="PROSITE" id="PS51186"/>
    </source>
</evidence>
<evidence type="ECO:0000256" key="5">
    <source>
        <dbReference type="ARBA" id="ARBA00022741"/>
    </source>
</evidence>
<keyword evidence="5 9" id="KW-0547">Nucleotide-binding</keyword>
<keyword evidence="12" id="KW-1185">Reference proteome</keyword>
<dbReference type="AlphaFoldDB" id="A0A7X0NGN3"/>
<evidence type="ECO:0000256" key="1">
    <source>
        <dbReference type="ARBA" id="ARBA00022490"/>
    </source>
</evidence>
<sequence length="715" mass="80749">MTPLKFCSLLTVLREKLYYQQQRCLVVLNGDLLWSNTLIKTLLMEQKKSSKTDKLALQNKAIAYGEQFTVAPELIINNFHHHLGTENDLVFFADNAFHPDAFAALSGTIRAGGVMIWLCDNELLNDKSNFFIQRIWQRVCADKSAVVINEEDKIPPNIDGLFTEKPACALQSFFESDCLTQEQHLAVKAIESVANGHRKRPLVLTADRGRGKSSALAIAVANLMQSPRQVKAHNIVITAPHKDAVKVFFMQLARSCPQGSYIGDQFTYKTDNVEYIVQFVAVDVLVLEHPDANLLLIDEAAAIPIYLLTDIVEHYHRVVFSSTVHGYEGAGRGFAINFTQTLAQKCPQYSKLHINQPIRWRENDPLEQLVFKSFLLAPLSELFTEISSKEVNTGDVRQVTQKQLFENEALLQQVFGVLVTAHYQTSPSDLKFLLTNEQLVIFVYFARDNQTVLSVALTLKEGRATECDIKLALASKKRLKDQFLPQSLLIHCTIRSAFDYQYLRIVRIAVQPMLQGSGLGTELLTIIEAYAQQQLFDFIGTSFGMSQPLTKFWGRAGYHFARIGFTQDKASGEHSCLLLKPITAAANNLILTINRQFYQRFCYYLAEQFQQINPQLVERILSYAKPSDLPELTYDDINAVEDFINKVSLYDVCAYSLSVWLCHKLTETPGVNAELLISKVLQRRPGSELCRQYQLTGKKALNLALISQAEQLLNT</sequence>
<organism evidence="11 12">
    <name type="scientific">Thalassotalea piscium</name>
    <dbReference type="NCBI Taxonomy" id="1230533"/>
    <lineage>
        <taxon>Bacteria</taxon>
        <taxon>Pseudomonadati</taxon>
        <taxon>Pseudomonadota</taxon>
        <taxon>Gammaproteobacteria</taxon>
        <taxon>Alteromonadales</taxon>
        <taxon>Colwelliaceae</taxon>
        <taxon>Thalassotalea</taxon>
    </lineage>
</organism>
<evidence type="ECO:0000256" key="8">
    <source>
        <dbReference type="ARBA" id="ARBA00023315"/>
    </source>
</evidence>
<dbReference type="PROSITE" id="PS51186">
    <property type="entry name" value="GNAT"/>
    <property type="match status" value="1"/>
</dbReference>
<dbReference type="GO" id="GO:0000049">
    <property type="term" value="F:tRNA binding"/>
    <property type="evidence" value="ECO:0007669"/>
    <property type="project" value="UniProtKB-UniRule"/>
</dbReference>
<dbReference type="PANTHER" id="PTHR10925">
    <property type="entry name" value="N-ACETYLTRANSFERASE 10"/>
    <property type="match status" value="1"/>
</dbReference>
<dbReference type="InterPro" id="IPR007807">
    <property type="entry name" value="TcmA/NAT10_helicase"/>
</dbReference>
<dbReference type="PANTHER" id="PTHR10925:SF5">
    <property type="entry name" value="RNA CYTIDINE ACETYLTRANSFERASE"/>
    <property type="match status" value="1"/>
</dbReference>
<dbReference type="InterPro" id="IPR032672">
    <property type="entry name" value="TmcA/NAT10/Kre33"/>
</dbReference>
<feature type="domain" description="N-acetyltransferase" evidence="10">
    <location>
        <begin position="394"/>
        <end position="583"/>
    </location>
</feature>
<keyword evidence="6 9" id="KW-0067">ATP-binding</keyword>
<dbReference type="GO" id="GO:0051391">
    <property type="term" value="P:tRNA acetylation"/>
    <property type="evidence" value="ECO:0007669"/>
    <property type="project" value="UniProtKB-UniRule"/>
</dbReference>
<keyword evidence="2 9" id="KW-0820">tRNA-binding</keyword>
<evidence type="ECO:0000313" key="11">
    <source>
        <dbReference type="EMBL" id="MBB6542946.1"/>
    </source>
</evidence>
<comment type="subcellular location">
    <subcellularLocation>
        <location evidence="9">Cytoplasm</location>
    </subcellularLocation>
</comment>
<dbReference type="Gene3D" id="3.40.630.30">
    <property type="match status" value="1"/>
</dbReference>
<dbReference type="Pfam" id="PF05127">
    <property type="entry name" value="NAT10_TcmA_helicase"/>
    <property type="match status" value="1"/>
</dbReference>
<comment type="caution">
    <text evidence="9">Lacks conserved residue(s) required for the propagation of feature annotation.</text>
</comment>
<dbReference type="GO" id="GO:1904812">
    <property type="term" value="P:rRNA acetylation involved in maturation of SSU-rRNA"/>
    <property type="evidence" value="ECO:0007669"/>
    <property type="project" value="TreeGrafter"/>
</dbReference>
<feature type="binding site" evidence="9">
    <location>
        <position position="555"/>
    </location>
    <ligand>
        <name>acetyl-CoA</name>
        <dbReference type="ChEBI" id="CHEBI:57288"/>
    </ligand>
</feature>
<evidence type="ECO:0000256" key="6">
    <source>
        <dbReference type="ARBA" id="ARBA00022840"/>
    </source>
</evidence>
<keyword evidence="8 9" id="KW-0012">Acyltransferase</keyword>
<feature type="binding site" evidence="9">
    <location>
        <begin position="508"/>
        <end position="510"/>
    </location>
    <ligand>
        <name>acetyl-CoA</name>
        <dbReference type="ChEBI" id="CHEBI:57288"/>
    </ligand>
</feature>
<protein>
    <recommendedName>
        <fullName evidence="9">tRNA(Met) cytidine acetyltransferase TmcA</fullName>
        <ecNumber evidence="9">2.3.1.193</ecNumber>
    </recommendedName>
</protein>
<dbReference type="GO" id="GO:1990883">
    <property type="term" value="F:18S rRNA cytidine N-acetyltransferase activity"/>
    <property type="evidence" value="ECO:0007669"/>
    <property type="project" value="TreeGrafter"/>
</dbReference>
<dbReference type="GO" id="GO:0051392">
    <property type="term" value="F:tRNA cytidine N4-acetyltransferase activity"/>
    <property type="evidence" value="ECO:0007669"/>
    <property type="project" value="UniProtKB-UniRule"/>
</dbReference>
<comment type="function">
    <text evidence="9">Catalyzes the formation of N(4)-acetylcytidine (ac(4)C) at the wobble position of tRNA(Met), by using acetyl-CoA as an acetyl donor and ATP (or GTP).</text>
</comment>
<name>A0A7X0NGN3_9GAMM</name>
<evidence type="ECO:0000313" key="12">
    <source>
        <dbReference type="Proteomes" id="UP000537141"/>
    </source>
</evidence>
<dbReference type="Gene3D" id="3.40.50.11040">
    <property type="match status" value="1"/>
</dbReference>